<dbReference type="EC" id="1.3.8.3" evidence="9"/>
<dbReference type="Gene3D" id="2.40.110.10">
    <property type="entry name" value="Butyryl-CoA Dehydrogenase, subunit A, domain 2"/>
    <property type="match status" value="1"/>
</dbReference>
<dbReference type="Pfam" id="PF00441">
    <property type="entry name" value="Acyl-CoA_dh_1"/>
    <property type="match status" value="2"/>
</dbReference>
<dbReference type="EMBL" id="LR130759">
    <property type="protein sequence ID" value="VDM90848.1"/>
    <property type="molecule type" value="Genomic_DNA"/>
</dbReference>
<dbReference type="AlphaFoldDB" id="A0A3S4CZJ1"/>
<feature type="domain" description="Acyl-CoA dehydrogenase/oxidase C-terminal" evidence="6">
    <location>
        <begin position="570"/>
        <end position="709"/>
    </location>
</feature>
<comment type="cofactor">
    <cofactor evidence="1">
        <name>FAD</name>
        <dbReference type="ChEBI" id="CHEBI:57692"/>
    </cofactor>
</comment>
<dbReference type="InterPro" id="IPR006091">
    <property type="entry name" value="Acyl-CoA_Oxase/DH_mid-dom"/>
</dbReference>
<evidence type="ECO:0000256" key="5">
    <source>
        <dbReference type="ARBA" id="ARBA00023002"/>
    </source>
</evidence>
<evidence type="ECO:0000259" key="7">
    <source>
        <dbReference type="Pfam" id="PF02770"/>
    </source>
</evidence>
<feature type="domain" description="Acyl-CoA dehydrogenase/oxidase N-terminal" evidence="8">
    <location>
        <begin position="382"/>
        <end position="460"/>
    </location>
</feature>
<feature type="domain" description="Acyl-CoA dehydrogenase/oxidase C-terminal" evidence="6">
    <location>
        <begin position="215"/>
        <end position="346"/>
    </location>
</feature>
<dbReference type="InterPro" id="IPR013786">
    <property type="entry name" value="AcylCoA_DH/ox_N"/>
</dbReference>
<dbReference type="KEGG" id="mbai:MB901379_04457"/>
<keyword evidence="4" id="KW-0274">FAD</keyword>
<dbReference type="Pfam" id="PF02770">
    <property type="entry name" value="Acyl-CoA_dh_M"/>
    <property type="match status" value="1"/>
</dbReference>
<evidence type="ECO:0000256" key="1">
    <source>
        <dbReference type="ARBA" id="ARBA00001974"/>
    </source>
</evidence>
<dbReference type="InterPro" id="IPR052161">
    <property type="entry name" value="Mycobact_Acyl-CoA_DH"/>
</dbReference>
<evidence type="ECO:0000313" key="9">
    <source>
        <dbReference type="EMBL" id="VDM90848.1"/>
    </source>
</evidence>
<dbReference type="Gene3D" id="1.20.140.10">
    <property type="entry name" value="Butyryl-CoA Dehydrogenase, subunit A, domain 3"/>
    <property type="match status" value="2"/>
</dbReference>
<dbReference type="InterPro" id="IPR009075">
    <property type="entry name" value="AcylCo_DH/oxidase_C"/>
</dbReference>
<feature type="domain" description="Acyl-CoA oxidase/dehydrogenase middle" evidence="7">
    <location>
        <begin position="464"/>
        <end position="558"/>
    </location>
</feature>
<dbReference type="GO" id="GO:0005886">
    <property type="term" value="C:plasma membrane"/>
    <property type="evidence" value="ECO:0007669"/>
    <property type="project" value="TreeGrafter"/>
</dbReference>
<dbReference type="InterPro" id="IPR009100">
    <property type="entry name" value="AcylCoA_DH/oxidase_NM_dom_sf"/>
</dbReference>
<evidence type="ECO:0000259" key="6">
    <source>
        <dbReference type="Pfam" id="PF00441"/>
    </source>
</evidence>
<keyword evidence="5 9" id="KW-0560">Oxidoreductase</keyword>
<protein>
    <submittedName>
        <fullName evidence="9">(R)-benzylsuccinyl-CoA dehydrogenase</fullName>
        <ecNumber evidence="9">1.3.8.3</ecNumber>
    </submittedName>
</protein>
<evidence type="ECO:0000256" key="3">
    <source>
        <dbReference type="ARBA" id="ARBA00022630"/>
    </source>
</evidence>
<gene>
    <name evidence="9" type="primary">bbsG_4</name>
    <name evidence="9" type="ORF">MB901379_04457</name>
</gene>
<dbReference type="PANTHER" id="PTHR43292:SF4">
    <property type="entry name" value="ACYL-COA DEHYDROGENASE FADE34"/>
    <property type="match status" value="1"/>
</dbReference>
<feature type="domain" description="Acyl-CoA dehydrogenase/oxidase N-terminal" evidence="8">
    <location>
        <begin position="14"/>
        <end position="97"/>
    </location>
</feature>
<organism evidence="9 10">
    <name type="scientific">Mycobacterium basiliense</name>
    <dbReference type="NCBI Taxonomy" id="2094119"/>
    <lineage>
        <taxon>Bacteria</taxon>
        <taxon>Bacillati</taxon>
        <taxon>Actinomycetota</taxon>
        <taxon>Actinomycetes</taxon>
        <taxon>Mycobacteriales</taxon>
        <taxon>Mycobacteriaceae</taxon>
        <taxon>Mycobacterium</taxon>
    </lineage>
</organism>
<comment type="similarity">
    <text evidence="2">Belongs to the acyl-CoA dehydrogenase family.</text>
</comment>
<dbReference type="OrthoDB" id="2431337at2"/>
<evidence type="ECO:0000256" key="2">
    <source>
        <dbReference type="ARBA" id="ARBA00009347"/>
    </source>
</evidence>
<keyword evidence="10" id="KW-1185">Reference proteome</keyword>
<keyword evidence="3" id="KW-0285">Flavoprotein</keyword>
<dbReference type="InterPro" id="IPR037069">
    <property type="entry name" value="AcylCoA_DH/ox_N_sf"/>
</dbReference>
<dbReference type="InterPro" id="IPR046373">
    <property type="entry name" value="Acyl-CoA_Oxase/DH_mid-dom_sf"/>
</dbReference>
<dbReference type="GO" id="GO:0033734">
    <property type="term" value="F:(R)-benzylsuccinyl-CoA dehydrogenase activity"/>
    <property type="evidence" value="ECO:0007669"/>
    <property type="project" value="UniProtKB-EC"/>
</dbReference>
<dbReference type="FunFam" id="2.40.110.10:FF:000011">
    <property type="entry name" value="Acyl-CoA dehydrogenase FadE34"/>
    <property type="match status" value="1"/>
</dbReference>
<dbReference type="PANTHER" id="PTHR43292">
    <property type="entry name" value="ACYL-COA DEHYDROGENASE"/>
    <property type="match status" value="1"/>
</dbReference>
<sequence length="713" mass="75269">MVATVTDQLLAARELVRDWARTAASGEAATVASRQMESGSEAPNADAWRSIFAGLAELGLFGVAVPEDRGGAGGSIEDLCAMIEEAAKALVPGPVATTALAAVIVSDPELQTALAAGERFAGLALEGEVRFDTESARVSGTVPLALGGAPGGLLLLRAEGTWLLVDTTAAEVAVEPLSATDFSRPLARVVLTSAQVGWAGPAEGAQRVEDLVATVLAAEAAGVTRWSLETAVAYAKVREQFGKPIGSFQAIKHLCAEMLCRAEQAEVAAADAARAATEPDAQQFSIAAALAASIGISAAKANVKDCIQVLGGIGCTWEHDAHLYLRRAHGIGRFLGGAERWLRRITALTQAGVRRRLGIDLTGVEGRRPEIAATVADIAALPEQDRQVALAETGLLAPHWPAPYGRDSSPAEQLLIDQELASAGVVRPDLVIGWWAAPTILEHGTTEQVQRFVPATLRGDILWCQLFSEPGAGSDLASLRTKAARTDGGWLLTGQKVWTSKAQLAKWGVCLARTDPDAPKHKGITYFLMDMAAPGIEIRPLREITGASLFNEVFLENVFVPDEMVVGAVNDGWRLARTTLANERVAMATGTALGDPMEELLAVLAELPLDVAQQDRLARLIVIAATGALLDQRIAQLAVGGQDPGAQSSVRKLIGVRYRQALAEYMMDVSEDGGLVENRAVYDFLNTRCLTIAGGTEQILLTVAAERLLGLPR</sequence>
<dbReference type="Gene3D" id="1.10.540.10">
    <property type="entry name" value="Acyl-CoA dehydrogenase/oxidase, N-terminal domain"/>
    <property type="match status" value="2"/>
</dbReference>
<dbReference type="RefSeq" id="WP_158018469.1">
    <property type="nucleotide sequence ID" value="NZ_CBCSKE010000003.1"/>
</dbReference>
<dbReference type="Proteomes" id="UP000269998">
    <property type="component" value="Chromosome"/>
</dbReference>
<name>A0A3S4CZJ1_9MYCO</name>
<reference evidence="10" key="1">
    <citation type="submission" date="2018-02" db="EMBL/GenBank/DDBJ databases">
        <authorList>
            <person name="Seth-Smith MB H."/>
            <person name="Seth-Smith H."/>
        </authorList>
    </citation>
    <scope>NUCLEOTIDE SEQUENCE [LARGE SCALE GENOMIC DNA]</scope>
</reference>
<proteinExistence type="inferred from homology"/>
<evidence type="ECO:0000256" key="4">
    <source>
        <dbReference type="ARBA" id="ARBA00022827"/>
    </source>
</evidence>
<dbReference type="Pfam" id="PF02771">
    <property type="entry name" value="Acyl-CoA_dh_N"/>
    <property type="match status" value="2"/>
</dbReference>
<evidence type="ECO:0000313" key="10">
    <source>
        <dbReference type="Proteomes" id="UP000269998"/>
    </source>
</evidence>
<accession>A0A3S4CZJ1</accession>
<dbReference type="SUPFAM" id="SSF56645">
    <property type="entry name" value="Acyl-CoA dehydrogenase NM domain-like"/>
    <property type="match status" value="2"/>
</dbReference>
<evidence type="ECO:0000259" key="8">
    <source>
        <dbReference type="Pfam" id="PF02771"/>
    </source>
</evidence>
<dbReference type="SUPFAM" id="SSF47203">
    <property type="entry name" value="Acyl-CoA dehydrogenase C-terminal domain-like"/>
    <property type="match status" value="2"/>
</dbReference>
<dbReference type="InterPro" id="IPR036250">
    <property type="entry name" value="AcylCo_DH-like_C"/>
</dbReference>
<dbReference type="GO" id="GO:0050660">
    <property type="term" value="F:flavin adenine dinucleotide binding"/>
    <property type="evidence" value="ECO:0007669"/>
    <property type="project" value="InterPro"/>
</dbReference>